<proteinExistence type="predicted"/>
<accession>A0AAN5YH00</accession>
<evidence type="ECO:0000313" key="3">
    <source>
        <dbReference type="Proteomes" id="UP000649114"/>
    </source>
</evidence>
<evidence type="ECO:0000313" key="2">
    <source>
        <dbReference type="EMBL" id="KAF4201426.1"/>
    </source>
</evidence>
<gene>
    <name evidence="2" type="ORF">CNMCM8927_001607</name>
</gene>
<dbReference type="Pfam" id="PF20150">
    <property type="entry name" value="2EXR"/>
    <property type="match status" value="1"/>
</dbReference>
<sequence length="482" mass="55588">MPKQAKFQLHEARTYRSFLLIRPDDPDLPALTMLKEVLKVLQAGRGNFSSRRESFPDTQVGDLIFEIISEDNTLKGLTDAAVQCITQQIENWDYDKDMIRWEQFVEGMVLIDYSQGAHLYLNTKIIVNTLDKKFGHTLAIGEATSSSLITPDGGKTWALGRVHINARTLIDYSGPSENFLKFIYYMNMSENTSPVRTAHPTFPHFPSLPAELRILIWHGALPEKDNPALVFFKKGCWRRRRLSETEQGYDSTDPSHPHFYFDPELLDHIEVNVPLFFVNREARRIALAWCREQRISLRFARNKQSLIFSRPFNSKHDVLYVPLDQWDSFLCEPYDQMFTPEWTGQSVSTYALELGAIAVPEAQVYSNPAVLHEMFEWPYRPAVLYVVLDSPPDLRLEYAGQNVQRRWEVRTCQGGSLFYTWKDGRGSFEEGASERSGHEVLYERIKEVSKGLGEGITLHNVRSFEVRPVRVVRYDGSTSFML</sequence>
<dbReference type="Proteomes" id="UP000649114">
    <property type="component" value="Unassembled WGS sequence"/>
</dbReference>
<dbReference type="AlphaFoldDB" id="A0AAN5YH00"/>
<comment type="caution">
    <text evidence="2">The sequence shown here is derived from an EMBL/GenBank/DDBJ whole genome shotgun (WGS) entry which is preliminary data.</text>
</comment>
<name>A0AAN5YH00_ASPLE</name>
<reference evidence="2" key="2">
    <citation type="submission" date="2020-04" db="EMBL/GenBank/DDBJ databases">
        <authorList>
            <person name="Santos R.A.C."/>
            <person name="Steenwyk J.L."/>
            <person name="Rivero-Menendez O."/>
            <person name="Mead M.E."/>
            <person name="Silva L.P."/>
            <person name="Bastos R.W."/>
            <person name="Alastruey-Izquierdo A."/>
            <person name="Goldman G.H."/>
            <person name="Rokas A."/>
        </authorList>
    </citation>
    <scope>NUCLEOTIDE SEQUENCE</scope>
    <source>
        <strain evidence="2">CNM-CM8927</strain>
    </source>
</reference>
<feature type="domain" description="2EXR" evidence="1">
    <location>
        <begin position="202"/>
        <end position="319"/>
    </location>
</feature>
<evidence type="ECO:0000259" key="1">
    <source>
        <dbReference type="Pfam" id="PF20150"/>
    </source>
</evidence>
<protein>
    <recommendedName>
        <fullName evidence="1">2EXR domain-containing protein</fullName>
    </recommendedName>
</protein>
<dbReference type="InterPro" id="IPR045518">
    <property type="entry name" value="2EXR"/>
</dbReference>
<dbReference type="EMBL" id="JAAAPU010000142">
    <property type="protein sequence ID" value="KAF4201426.1"/>
    <property type="molecule type" value="Genomic_DNA"/>
</dbReference>
<organism evidence="2 3">
    <name type="scientific">Aspergillus lentulus</name>
    <dbReference type="NCBI Taxonomy" id="293939"/>
    <lineage>
        <taxon>Eukaryota</taxon>
        <taxon>Fungi</taxon>
        <taxon>Dikarya</taxon>
        <taxon>Ascomycota</taxon>
        <taxon>Pezizomycotina</taxon>
        <taxon>Eurotiomycetes</taxon>
        <taxon>Eurotiomycetidae</taxon>
        <taxon>Eurotiales</taxon>
        <taxon>Aspergillaceae</taxon>
        <taxon>Aspergillus</taxon>
        <taxon>Aspergillus subgen. Fumigati</taxon>
    </lineage>
</organism>
<reference evidence="2" key="1">
    <citation type="journal article" date="2020" name="bioRxiv">
        <title>Genomic and phenotypic heterogeneity of clinical isolates of the human pathogens Aspergillus fumigatus, Aspergillus lentulus and Aspergillus fumigatiaffinis.</title>
        <authorList>
            <person name="dos Santos R.A.C."/>
            <person name="Steenwyk J.L."/>
            <person name="Rivero-Menendez O."/>
            <person name="Mead M.E."/>
            <person name="Silva L.P."/>
            <person name="Bastos R.W."/>
            <person name="Alastruey-Izquierdo A."/>
            <person name="Goldman G.H."/>
            <person name="Rokas A."/>
        </authorList>
    </citation>
    <scope>NUCLEOTIDE SEQUENCE</scope>
    <source>
        <strain evidence="2">CNM-CM8927</strain>
    </source>
</reference>